<name>C1E7G5_MICCC</name>
<dbReference type="InParanoid" id="C1E7G5"/>
<dbReference type="eggNOG" id="ENOG502QU5X">
    <property type="taxonomic scope" value="Eukaryota"/>
</dbReference>
<evidence type="ECO:0000313" key="1">
    <source>
        <dbReference type="EMBL" id="ACO63604.1"/>
    </source>
</evidence>
<dbReference type="OMA" id="TIAPAHY"/>
<proteinExistence type="predicted"/>
<organism evidence="1 2">
    <name type="scientific">Micromonas commoda (strain RCC299 / NOUM17 / CCMP2709)</name>
    <name type="common">Picoplanktonic green alga</name>
    <dbReference type="NCBI Taxonomy" id="296587"/>
    <lineage>
        <taxon>Eukaryota</taxon>
        <taxon>Viridiplantae</taxon>
        <taxon>Chlorophyta</taxon>
        <taxon>Mamiellophyceae</taxon>
        <taxon>Mamiellales</taxon>
        <taxon>Mamiellaceae</taxon>
        <taxon>Micromonas</taxon>
    </lineage>
</organism>
<reference evidence="1 2" key="1">
    <citation type="journal article" date="2009" name="Science">
        <title>Green evolution and dynamic adaptations revealed by genomes of the marine picoeukaryotes Micromonas.</title>
        <authorList>
            <person name="Worden A.Z."/>
            <person name="Lee J.H."/>
            <person name="Mock T."/>
            <person name="Rouze P."/>
            <person name="Simmons M.P."/>
            <person name="Aerts A.L."/>
            <person name="Allen A.E."/>
            <person name="Cuvelier M.L."/>
            <person name="Derelle E."/>
            <person name="Everett M.V."/>
            <person name="Foulon E."/>
            <person name="Grimwood J."/>
            <person name="Gundlach H."/>
            <person name="Henrissat B."/>
            <person name="Napoli C."/>
            <person name="McDonald S.M."/>
            <person name="Parker M.S."/>
            <person name="Rombauts S."/>
            <person name="Salamov A."/>
            <person name="Von Dassow P."/>
            <person name="Badger J.H."/>
            <person name="Coutinho P.M."/>
            <person name="Demir E."/>
            <person name="Dubchak I."/>
            <person name="Gentemann C."/>
            <person name="Eikrem W."/>
            <person name="Gready J.E."/>
            <person name="John U."/>
            <person name="Lanier W."/>
            <person name="Lindquist E.A."/>
            <person name="Lucas S."/>
            <person name="Mayer K.F."/>
            <person name="Moreau H."/>
            <person name="Not F."/>
            <person name="Otillar R."/>
            <person name="Panaud O."/>
            <person name="Pangilinan J."/>
            <person name="Paulsen I."/>
            <person name="Piegu B."/>
            <person name="Poliakov A."/>
            <person name="Robbens S."/>
            <person name="Schmutz J."/>
            <person name="Toulza E."/>
            <person name="Wyss T."/>
            <person name="Zelensky A."/>
            <person name="Zhou K."/>
            <person name="Armbrust E.V."/>
            <person name="Bhattacharya D."/>
            <person name="Goodenough U.W."/>
            <person name="Van de Peer Y."/>
            <person name="Grigoriev I.V."/>
        </authorList>
    </citation>
    <scope>NUCLEOTIDE SEQUENCE [LARGE SCALE GENOMIC DNA]</scope>
    <source>
        <strain evidence="2">RCC299 / NOUM17</strain>
    </source>
</reference>
<dbReference type="PANTHER" id="PTHR33835:SF2">
    <property type="entry name" value="LYSINE-TRNA LIGASE"/>
    <property type="match status" value="1"/>
</dbReference>
<keyword evidence="2" id="KW-1185">Reference proteome</keyword>
<dbReference type="PANTHER" id="PTHR33835">
    <property type="entry name" value="YALI0C07656P"/>
    <property type="match status" value="1"/>
</dbReference>
<dbReference type="KEGG" id="mis:MICPUN_68506"/>
<gene>
    <name evidence="1" type="ORF">MICPUN_68506</name>
</gene>
<feature type="non-terminal residue" evidence="1">
    <location>
        <position position="348"/>
    </location>
</feature>
<dbReference type="Pfam" id="PF14234">
    <property type="entry name" value="DUF4336"/>
    <property type="match status" value="1"/>
</dbReference>
<sequence length="348" mass="39128">FGAGVLGAASPANAAVRLFPTDLDPRRRFFQNLVEPWEPYFGWGERVTVRRELVPGSIWSLEQEQALDVLAMNIRTTVVKLKSTGGLVVFSPQAPTREFFELLDELGVVEHVVLPTYALEHKVWLPPLSRRYPRAKIWVAEGIWSVPVDLPLEWLGIEKTGTLTVDRRGLPDDAERTPPWLDELDYRVLRVDTAGANPYIETCFYHRESRSLLVTDLVLSIPTFPPEVISRNRLLNLAPDDPADAPAALTDENLMIGWAKASLVVSFLGPSRQSQKSFESIRERTIPSPILRTLVFSKGRGFTRDFINVLCRDWGDEETGFVQIIPAHYDAPIAAGPAELRRAFAFID</sequence>
<evidence type="ECO:0000313" key="2">
    <source>
        <dbReference type="Proteomes" id="UP000002009"/>
    </source>
</evidence>
<dbReference type="InterPro" id="IPR025638">
    <property type="entry name" value="DUF4336"/>
</dbReference>
<feature type="non-terminal residue" evidence="1">
    <location>
        <position position="1"/>
    </location>
</feature>
<dbReference type="RefSeq" id="XP_002502346.1">
    <property type="nucleotide sequence ID" value="XM_002502300.1"/>
</dbReference>
<dbReference type="EMBL" id="CP001326">
    <property type="protein sequence ID" value="ACO63604.1"/>
    <property type="molecule type" value="Genomic_DNA"/>
</dbReference>
<dbReference type="Proteomes" id="UP000002009">
    <property type="component" value="Chromosome 5"/>
</dbReference>
<dbReference type="AlphaFoldDB" id="C1E7G5"/>
<protein>
    <submittedName>
        <fullName evidence="1">Uncharacterized protein</fullName>
    </submittedName>
</protein>
<accession>C1E7G5</accession>
<dbReference type="OrthoDB" id="421671at2759"/>
<dbReference type="GeneID" id="8244003"/>